<dbReference type="GO" id="GO:0016787">
    <property type="term" value="F:hydrolase activity"/>
    <property type="evidence" value="ECO:0007669"/>
    <property type="project" value="UniProtKB-ARBA"/>
</dbReference>
<dbReference type="PANTHER" id="PTHR10151:SF120">
    <property type="entry name" value="BIS(5'-ADENOSYL)-TRIPHOSPHATASE"/>
    <property type="match status" value="1"/>
</dbReference>
<comment type="caution">
    <text evidence="1">The sequence shown here is derived from an EMBL/GenBank/DDBJ whole genome shotgun (WGS) entry which is preliminary data.</text>
</comment>
<dbReference type="Gene3D" id="3.40.720.10">
    <property type="entry name" value="Alkaline Phosphatase, subunit A"/>
    <property type="match status" value="1"/>
</dbReference>
<proteinExistence type="predicted"/>
<keyword evidence="2" id="KW-1185">Reference proteome</keyword>
<dbReference type="EMBL" id="JABBGM010000002">
    <property type="protein sequence ID" value="NML93236.1"/>
    <property type="molecule type" value="Genomic_DNA"/>
</dbReference>
<organism evidence="1 2">
    <name type="scientific">Novosphingobium olei</name>
    <dbReference type="NCBI Taxonomy" id="2728851"/>
    <lineage>
        <taxon>Bacteria</taxon>
        <taxon>Pseudomonadati</taxon>
        <taxon>Pseudomonadota</taxon>
        <taxon>Alphaproteobacteria</taxon>
        <taxon>Sphingomonadales</taxon>
        <taxon>Sphingomonadaceae</taxon>
        <taxon>Novosphingobium</taxon>
    </lineage>
</organism>
<dbReference type="Pfam" id="PF01663">
    <property type="entry name" value="Phosphodiest"/>
    <property type="match status" value="1"/>
</dbReference>
<gene>
    <name evidence="1" type="ORF">HHL27_06070</name>
</gene>
<protein>
    <submittedName>
        <fullName evidence="1">Alkaline phosphatase family protein</fullName>
    </submittedName>
</protein>
<reference evidence="1 2" key="1">
    <citation type="submission" date="2020-04" db="EMBL/GenBank/DDBJ databases">
        <title>Novosphingobium sp. TW-4 isolated from soil.</title>
        <authorList>
            <person name="Dahal R.H."/>
            <person name="Chaudhary D.K."/>
        </authorList>
    </citation>
    <scope>NUCLEOTIDE SEQUENCE [LARGE SCALE GENOMIC DNA]</scope>
    <source>
        <strain evidence="1 2">TW-4</strain>
    </source>
</reference>
<dbReference type="InterPro" id="IPR017850">
    <property type="entry name" value="Alkaline_phosphatase_core_sf"/>
</dbReference>
<accession>A0A7Y0BMJ7</accession>
<dbReference type="PANTHER" id="PTHR10151">
    <property type="entry name" value="ECTONUCLEOTIDE PYROPHOSPHATASE/PHOSPHODIESTERASE"/>
    <property type="match status" value="1"/>
</dbReference>
<name>A0A7Y0BMJ7_9SPHN</name>
<evidence type="ECO:0000313" key="2">
    <source>
        <dbReference type="Proteomes" id="UP000583556"/>
    </source>
</evidence>
<sequence>MNHRLIDRRLLKSAALLCSAAFLVAPGLSLARPVLMISIDGLRPGDVLEADKRGLKVPNLRRMVKEGVSATGVTGVLPTLTYPSHTTLITGVAPARHGIVSNTTFDPRQINYGGWYWYAQDQKARTLWDAARDAGLTTANVHWPVSVAAKSLTWNLPQIWRSGHEDDAKLVKALSTEGLVDELEHDCAGPYAQGIDESADGDENRARFAAALIARHKPGFVTVYLAGLDHQEHATGPGSPEANAVLERLDALVGRLRDAELAAHPDAAIALVSDHGFAATDTEVNFFRAFIDAGLITLDADGKVTGWEAMPWSSGGSVAIVLARRDDAGLKDKVRAQVAKLAADPQARIATVIERSAIAAAGGNPQADFYLDLRPGAVASPFAGASAPFVRPARVKGMHGYFPGLADMRSTFLLTGTGIAGGGSLGEVDMRAIAPTLAQLMGASLPDAQSRSLDLSKIAVKNMK</sequence>
<dbReference type="CDD" id="cd16018">
    <property type="entry name" value="Enpp"/>
    <property type="match status" value="1"/>
</dbReference>
<dbReference type="InterPro" id="IPR002591">
    <property type="entry name" value="Phosphodiest/P_Trfase"/>
</dbReference>
<evidence type="ECO:0000313" key="1">
    <source>
        <dbReference type="EMBL" id="NML93236.1"/>
    </source>
</evidence>
<dbReference type="Proteomes" id="UP000583556">
    <property type="component" value="Unassembled WGS sequence"/>
</dbReference>
<dbReference type="AlphaFoldDB" id="A0A7Y0BMJ7"/>
<dbReference type="RefSeq" id="WP_169492807.1">
    <property type="nucleotide sequence ID" value="NZ_JABBGM010000002.1"/>
</dbReference>
<dbReference type="SUPFAM" id="SSF53649">
    <property type="entry name" value="Alkaline phosphatase-like"/>
    <property type="match status" value="1"/>
</dbReference>